<dbReference type="SUPFAM" id="SSF53335">
    <property type="entry name" value="S-adenosyl-L-methionine-dependent methyltransferases"/>
    <property type="match status" value="1"/>
</dbReference>
<gene>
    <name evidence="8" type="ORF">HMPREF0860_2132</name>
</gene>
<dbReference type="Proteomes" id="UP000016646">
    <property type="component" value="Unassembled WGS sequence"/>
</dbReference>
<dbReference type="EC" id="2.1.1.72" evidence="2"/>
<dbReference type="PRINTS" id="PR00506">
    <property type="entry name" value="D21N6MTFRASE"/>
</dbReference>
<keyword evidence="3 8" id="KW-0489">Methyltransferase</keyword>
<accession>A0ABP2YJI7</accession>
<comment type="catalytic activity">
    <reaction evidence="6">
        <text>a 2'-deoxyadenosine in DNA + S-adenosyl-L-methionine = an N(6)-methyl-2'-deoxyadenosine in DNA + S-adenosyl-L-homocysteine + H(+)</text>
        <dbReference type="Rhea" id="RHEA:15197"/>
        <dbReference type="Rhea" id="RHEA-COMP:12418"/>
        <dbReference type="Rhea" id="RHEA-COMP:12419"/>
        <dbReference type="ChEBI" id="CHEBI:15378"/>
        <dbReference type="ChEBI" id="CHEBI:57856"/>
        <dbReference type="ChEBI" id="CHEBI:59789"/>
        <dbReference type="ChEBI" id="CHEBI:90615"/>
        <dbReference type="ChEBI" id="CHEBI:90616"/>
        <dbReference type="EC" id="2.1.1.72"/>
    </reaction>
</comment>
<evidence type="ECO:0000256" key="4">
    <source>
        <dbReference type="ARBA" id="ARBA00022679"/>
    </source>
</evidence>
<dbReference type="InterPro" id="IPR029063">
    <property type="entry name" value="SAM-dependent_MTases_sf"/>
</dbReference>
<dbReference type="GO" id="GO:0032259">
    <property type="term" value="P:methylation"/>
    <property type="evidence" value="ECO:0007669"/>
    <property type="project" value="UniProtKB-KW"/>
</dbReference>
<feature type="domain" description="DNA methylase N-4/N-6" evidence="7">
    <location>
        <begin position="74"/>
        <end position="366"/>
    </location>
</feature>
<dbReference type="InterPro" id="IPR002941">
    <property type="entry name" value="DNA_methylase_N4/N6"/>
</dbReference>
<evidence type="ECO:0000256" key="6">
    <source>
        <dbReference type="ARBA" id="ARBA00047942"/>
    </source>
</evidence>
<evidence type="ECO:0000256" key="5">
    <source>
        <dbReference type="ARBA" id="ARBA00022691"/>
    </source>
</evidence>
<dbReference type="EMBL" id="AVQI01000068">
    <property type="protein sequence ID" value="ERK00172.1"/>
    <property type="molecule type" value="Genomic_DNA"/>
</dbReference>
<dbReference type="InterPro" id="IPR002052">
    <property type="entry name" value="DNA_methylase_N6_adenine_CS"/>
</dbReference>
<keyword evidence="4" id="KW-0808">Transferase</keyword>
<evidence type="ECO:0000259" key="7">
    <source>
        <dbReference type="Pfam" id="PF01555"/>
    </source>
</evidence>
<dbReference type="Pfam" id="PF01555">
    <property type="entry name" value="N6_N4_Mtase"/>
    <property type="match status" value="1"/>
</dbReference>
<proteinExistence type="inferred from homology"/>
<evidence type="ECO:0000313" key="9">
    <source>
        <dbReference type="Proteomes" id="UP000016646"/>
    </source>
</evidence>
<evidence type="ECO:0000256" key="2">
    <source>
        <dbReference type="ARBA" id="ARBA00011900"/>
    </source>
</evidence>
<dbReference type="PROSITE" id="PS00092">
    <property type="entry name" value="N6_MTASE"/>
    <property type="match status" value="1"/>
</dbReference>
<organism evidence="8 9">
    <name type="scientific">Treponema socranskii subsp. socranskii VPI DR56BR1116 = ATCC 35536</name>
    <dbReference type="NCBI Taxonomy" id="1125725"/>
    <lineage>
        <taxon>Bacteria</taxon>
        <taxon>Pseudomonadati</taxon>
        <taxon>Spirochaetota</taxon>
        <taxon>Spirochaetia</taxon>
        <taxon>Spirochaetales</taxon>
        <taxon>Treponemataceae</taxon>
        <taxon>Treponema</taxon>
    </lineage>
</organism>
<evidence type="ECO:0000313" key="8">
    <source>
        <dbReference type="EMBL" id="ERK00172.1"/>
    </source>
</evidence>
<comment type="similarity">
    <text evidence="1">Belongs to the N(4)/N(6)-methyltransferase family.</text>
</comment>
<evidence type="ECO:0000256" key="1">
    <source>
        <dbReference type="ARBA" id="ARBA00006594"/>
    </source>
</evidence>
<keyword evidence="9" id="KW-1185">Reference proteome</keyword>
<dbReference type="Gene3D" id="3.40.50.150">
    <property type="entry name" value="Vaccinia Virus protein VP39"/>
    <property type="match status" value="1"/>
</dbReference>
<protein>
    <recommendedName>
        <fullName evidence="2">site-specific DNA-methyltransferase (adenine-specific)</fullName>
        <ecNumber evidence="2">2.1.1.72</ecNumber>
    </recommendedName>
</protein>
<comment type="caution">
    <text evidence="8">The sequence shown here is derived from an EMBL/GenBank/DDBJ whole genome shotgun (WGS) entry which is preliminary data.</text>
</comment>
<dbReference type="GO" id="GO:0008168">
    <property type="term" value="F:methyltransferase activity"/>
    <property type="evidence" value="ECO:0007669"/>
    <property type="project" value="UniProtKB-KW"/>
</dbReference>
<reference evidence="8 9" key="1">
    <citation type="submission" date="2013-08" db="EMBL/GenBank/DDBJ databases">
        <authorList>
            <person name="Durkin A.S."/>
            <person name="Haft D.R."/>
            <person name="McCorrison J."/>
            <person name="Torralba M."/>
            <person name="Gillis M."/>
            <person name="Haft D.H."/>
            <person name="Methe B."/>
            <person name="Sutton G."/>
            <person name="Nelson K.E."/>
        </authorList>
    </citation>
    <scope>NUCLEOTIDE SEQUENCE [LARGE SCALE GENOMIC DNA]</scope>
    <source>
        <strain evidence="8 9">ATCC 35536</strain>
    </source>
</reference>
<evidence type="ECO:0000256" key="3">
    <source>
        <dbReference type="ARBA" id="ARBA00022603"/>
    </source>
</evidence>
<sequence length="428" mass="48151">MPMDQRCGLLWIDVPERADGTDADLYSLVPVFEKAISENADKGAASSSQSAHIFIEGDNYPVLKCLCKSRRNAIDAIYIDPPYNTGSDITYNDSRFLRRLPDGSLISKNDSARHSAWLSFMSRRLELARELLCERGCIFISIGDEEYARLRLLGDAVFGEENYVNDFMYVHGKGKKDSWSRTVTQHTLCFAKCKRFLPPFEASETADWAHSNADGDLRGPWFSGSISFTEPRSNPKHVNYFSITSPSGKTWTRQWLCGKDEMESLIRDGRIYWGRGGNGVPRKKIFNGEKSRVIPKNIIACADSTRDAQRYLDDLLGVKNAFVNPKPVNLIEYLLEMMSLPRDAVVLDFFAGSGTTLEAVLRLNKKHGVSFRCIAVQSAEKAACAEFDTIADIAYERIRRIMCGYTDGRGNRVAALGGKLEYYRLFNA</sequence>
<keyword evidence="5" id="KW-0949">S-adenosyl-L-methionine</keyword>
<dbReference type="InterPro" id="IPR002295">
    <property type="entry name" value="N4/N6-MTase_EcoPI_Mod-like"/>
</dbReference>
<name>A0ABP2YJI7_TRESO</name>